<evidence type="ECO:0000256" key="7">
    <source>
        <dbReference type="ARBA" id="ARBA00023145"/>
    </source>
</evidence>
<keyword evidence="3" id="KW-0645">Protease</keyword>
<feature type="region of interest" description="Disordered" evidence="10">
    <location>
        <begin position="109"/>
        <end position="191"/>
    </location>
</feature>
<dbReference type="InterPro" id="IPR035914">
    <property type="entry name" value="Sperma_CUB_dom_sf"/>
</dbReference>
<feature type="compositionally biased region" description="Basic and acidic residues" evidence="10">
    <location>
        <begin position="181"/>
        <end position="191"/>
    </location>
</feature>
<dbReference type="PROSITE" id="PS50240">
    <property type="entry name" value="TRYPSIN_DOM"/>
    <property type="match status" value="1"/>
</dbReference>
<dbReference type="SMART" id="SM00042">
    <property type="entry name" value="CUB"/>
    <property type="match status" value="1"/>
</dbReference>
<proteinExistence type="predicted"/>
<feature type="compositionally biased region" description="Low complexity" evidence="10">
    <location>
        <begin position="334"/>
        <end position="352"/>
    </location>
</feature>
<dbReference type="InterPro" id="IPR001314">
    <property type="entry name" value="Peptidase_S1A"/>
</dbReference>
<dbReference type="PROSITE" id="PS01180">
    <property type="entry name" value="CUB"/>
    <property type="match status" value="1"/>
</dbReference>
<keyword evidence="6" id="KW-0720">Serine protease</keyword>
<evidence type="ECO:0000256" key="8">
    <source>
        <dbReference type="ARBA" id="ARBA00023157"/>
    </source>
</evidence>
<evidence type="ECO:0000256" key="2">
    <source>
        <dbReference type="ARBA" id="ARBA00022525"/>
    </source>
</evidence>
<dbReference type="Proteomes" id="UP000094527">
    <property type="component" value="Unassembled WGS sequence"/>
</dbReference>
<keyword evidence="8" id="KW-1015">Disulfide bond</keyword>
<protein>
    <submittedName>
        <fullName evidence="14">Cationic trypsin-3</fullName>
    </submittedName>
</protein>
<evidence type="ECO:0000313" key="15">
    <source>
        <dbReference type="Proteomes" id="UP000094527"/>
    </source>
</evidence>
<accession>A0A1D2N221</accession>
<evidence type="ECO:0000256" key="4">
    <source>
        <dbReference type="ARBA" id="ARBA00022729"/>
    </source>
</evidence>
<dbReference type="OrthoDB" id="6380398at2759"/>
<dbReference type="CDD" id="cd00190">
    <property type="entry name" value="Tryp_SPc"/>
    <property type="match status" value="1"/>
</dbReference>
<dbReference type="STRING" id="48709.A0A1D2N221"/>
<evidence type="ECO:0000313" key="14">
    <source>
        <dbReference type="EMBL" id="ODM99290.1"/>
    </source>
</evidence>
<reference evidence="14 15" key="1">
    <citation type="journal article" date="2016" name="Genome Biol. Evol.">
        <title>Gene Family Evolution Reflects Adaptation to Soil Environmental Stressors in the Genome of the Collembolan Orchesella cincta.</title>
        <authorList>
            <person name="Faddeeva-Vakhrusheva A."/>
            <person name="Derks M.F."/>
            <person name="Anvar S.Y."/>
            <person name="Agamennone V."/>
            <person name="Suring W."/>
            <person name="Smit S."/>
            <person name="van Straalen N.M."/>
            <person name="Roelofs D."/>
        </authorList>
    </citation>
    <scope>NUCLEOTIDE SEQUENCE [LARGE SCALE GENOMIC DNA]</scope>
    <source>
        <tissue evidence="14">Mixed pool</tissue>
    </source>
</reference>
<keyword evidence="15" id="KW-1185">Reference proteome</keyword>
<dbReference type="InterPro" id="IPR009003">
    <property type="entry name" value="Peptidase_S1_PA"/>
</dbReference>
<dbReference type="PANTHER" id="PTHR24252">
    <property type="entry name" value="ACROSIN-RELATED"/>
    <property type="match status" value="1"/>
</dbReference>
<dbReference type="SMART" id="SM00020">
    <property type="entry name" value="Tryp_SPc"/>
    <property type="match status" value="1"/>
</dbReference>
<dbReference type="GO" id="GO:0004252">
    <property type="term" value="F:serine-type endopeptidase activity"/>
    <property type="evidence" value="ECO:0007669"/>
    <property type="project" value="InterPro"/>
</dbReference>
<evidence type="ECO:0000256" key="6">
    <source>
        <dbReference type="ARBA" id="ARBA00022825"/>
    </source>
</evidence>
<sequence length="611" mass="65827">MYFRNSTLVLLLVGVLGLSSAYYFPDGPPNQRPGRPARQASPDPSQGPPVPEPKVRPGRPARQALPYPSQEPPVPEPRIRPGRPALEARQDDQPILRLKQSTGLVAQLVPLSRITSPGRPALAPEDHPGRPALAPEDRPGRPARAADPSPVPIPLREARQVIDISDPNEGLPEPNQDGSGDEPKPEPRFDGLHIVPRRKDLNIQSKQASSCQMNYAFTQSGTSATVRSPRYPQEYPNNAQSSLCFSSPDGTQMQVTCSDFNLESQRSCLYDYIGLGLSGNPDASSLTKYCGKGAPTATSTGNSLAFVFKSDSSNPGSTTQSPYRFSCTITVTGSSTPSTTAAPATTGRPGSGNSTCTCGQRNTRIVGGTVAQPNSLPWRCYLKTNRYSFFCGCSVISSSWIMTAAHCTRAVMPLQSGDKLYVVVGDHDRSTSTDAASQQIEVTSYTDHPAYNPDTMDNDMSLLKLGSRLTMTNTISPVCLPWNYASDNFQGTNVTASGWGTTSEGGSVSNQLREVDLPVLTTEECAAYMPGQITQNMICTYLPGKDTCQGDSGGSIDLARGGRYYAIGSLIAFNSSVWFIQRRNYPGVYAKTTKYLDWIQTTASGETFCKA</sequence>
<feature type="signal peptide" evidence="11">
    <location>
        <begin position="1"/>
        <end position="21"/>
    </location>
</feature>
<keyword evidence="5" id="KW-0378">Hydrolase</keyword>
<evidence type="ECO:0000259" key="13">
    <source>
        <dbReference type="PROSITE" id="PS50240"/>
    </source>
</evidence>
<evidence type="ECO:0000256" key="1">
    <source>
        <dbReference type="ARBA" id="ARBA00004613"/>
    </source>
</evidence>
<evidence type="ECO:0000256" key="5">
    <source>
        <dbReference type="ARBA" id="ARBA00022801"/>
    </source>
</evidence>
<evidence type="ECO:0000256" key="9">
    <source>
        <dbReference type="PROSITE-ProRule" id="PRU00059"/>
    </source>
</evidence>
<organism evidence="14 15">
    <name type="scientific">Orchesella cincta</name>
    <name type="common">Springtail</name>
    <name type="synonym">Podura cincta</name>
    <dbReference type="NCBI Taxonomy" id="48709"/>
    <lineage>
        <taxon>Eukaryota</taxon>
        <taxon>Metazoa</taxon>
        <taxon>Ecdysozoa</taxon>
        <taxon>Arthropoda</taxon>
        <taxon>Hexapoda</taxon>
        <taxon>Collembola</taxon>
        <taxon>Entomobryomorpha</taxon>
        <taxon>Entomobryoidea</taxon>
        <taxon>Orchesellidae</taxon>
        <taxon>Orchesellinae</taxon>
        <taxon>Orchesella</taxon>
    </lineage>
</organism>
<comment type="caution">
    <text evidence="14">The sequence shown here is derived from an EMBL/GenBank/DDBJ whole genome shotgun (WGS) entry which is preliminary data.</text>
</comment>
<keyword evidence="4 11" id="KW-0732">Signal</keyword>
<dbReference type="Gene3D" id="2.40.10.10">
    <property type="entry name" value="Trypsin-like serine proteases"/>
    <property type="match status" value="1"/>
</dbReference>
<feature type="region of interest" description="Disordered" evidence="10">
    <location>
        <begin position="27"/>
        <end position="94"/>
    </location>
</feature>
<dbReference type="CDD" id="cd00041">
    <property type="entry name" value="CUB"/>
    <property type="match status" value="1"/>
</dbReference>
<dbReference type="PRINTS" id="PR00722">
    <property type="entry name" value="CHYMOTRYPSIN"/>
</dbReference>
<dbReference type="InterPro" id="IPR000859">
    <property type="entry name" value="CUB_dom"/>
</dbReference>
<evidence type="ECO:0000256" key="3">
    <source>
        <dbReference type="ARBA" id="ARBA00022670"/>
    </source>
</evidence>
<dbReference type="Pfam" id="PF00089">
    <property type="entry name" value="Trypsin"/>
    <property type="match status" value="1"/>
</dbReference>
<dbReference type="SUPFAM" id="SSF50494">
    <property type="entry name" value="Trypsin-like serine proteases"/>
    <property type="match status" value="1"/>
</dbReference>
<dbReference type="InterPro" id="IPR001254">
    <property type="entry name" value="Trypsin_dom"/>
</dbReference>
<dbReference type="PROSITE" id="PS00134">
    <property type="entry name" value="TRYPSIN_HIS"/>
    <property type="match status" value="1"/>
</dbReference>
<dbReference type="SUPFAM" id="SSF49854">
    <property type="entry name" value="Spermadhesin, CUB domain"/>
    <property type="match status" value="1"/>
</dbReference>
<dbReference type="GO" id="GO:0005576">
    <property type="term" value="C:extracellular region"/>
    <property type="evidence" value="ECO:0007669"/>
    <property type="project" value="UniProtKB-SubCell"/>
</dbReference>
<dbReference type="EMBL" id="LJIJ01000289">
    <property type="protein sequence ID" value="ODM99290.1"/>
    <property type="molecule type" value="Genomic_DNA"/>
</dbReference>
<comment type="subcellular location">
    <subcellularLocation>
        <location evidence="1">Secreted</location>
    </subcellularLocation>
</comment>
<feature type="chain" id="PRO_5008904913" evidence="11">
    <location>
        <begin position="22"/>
        <end position="611"/>
    </location>
</feature>
<dbReference type="AlphaFoldDB" id="A0A1D2N221"/>
<evidence type="ECO:0000256" key="11">
    <source>
        <dbReference type="SAM" id="SignalP"/>
    </source>
</evidence>
<dbReference type="GO" id="GO:0006508">
    <property type="term" value="P:proteolysis"/>
    <property type="evidence" value="ECO:0007669"/>
    <property type="project" value="UniProtKB-KW"/>
</dbReference>
<dbReference type="Pfam" id="PF00431">
    <property type="entry name" value="CUB"/>
    <property type="match status" value="1"/>
</dbReference>
<dbReference type="OMA" id="PFQCHEL"/>
<keyword evidence="7" id="KW-0865">Zymogen</keyword>
<comment type="caution">
    <text evidence="9">Lacks conserved residue(s) required for the propagation of feature annotation.</text>
</comment>
<feature type="domain" description="CUB" evidence="12">
    <location>
        <begin position="211"/>
        <end position="326"/>
    </location>
</feature>
<feature type="region of interest" description="Disordered" evidence="10">
    <location>
        <begin position="334"/>
        <end position="355"/>
    </location>
</feature>
<dbReference type="FunFam" id="2.40.10.10:FF:000146">
    <property type="entry name" value="Serine protease 53"/>
    <property type="match status" value="1"/>
</dbReference>
<feature type="domain" description="Peptidase S1" evidence="13">
    <location>
        <begin position="365"/>
        <end position="604"/>
    </location>
</feature>
<evidence type="ECO:0000259" key="12">
    <source>
        <dbReference type="PROSITE" id="PS01180"/>
    </source>
</evidence>
<dbReference type="InterPro" id="IPR043504">
    <property type="entry name" value="Peptidase_S1_PA_chymotrypsin"/>
</dbReference>
<keyword evidence="2" id="KW-0964">Secreted</keyword>
<gene>
    <name evidence="14" type="ORF">Ocin01_07396</name>
</gene>
<dbReference type="Gene3D" id="2.60.120.290">
    <property type="entry name" value="Spermadhesin, CUB domain"/>
    <property type="match status" value="1"/>
</dbReference>
<dbReference type="InterPro" id="IPR018114">
    <property type="entry name" value="TRYPSIN_HIS"/>
</dbReference>
<feature type="compositionally biased region" description="Basic and acidic residues" evidence="10">
    <location>
        <begin position="124"/>
        <end position="140"/>
    </location>
</feature>
<name>A0A1D2N221_ORCCI</name>
<dbReference type="PANTHER" id="PTHR24252:SF7">
    <property type="entry name" value="HYALIN"/>
    <property type="match status" value="1"/>
</dbReference>
<evidence type="ECO:0000256" key="10">
    <source>
        <dbReference type="SAM" id="MobiDB-lite"/>
    </source>
</evidence>